<comment type="subcellular location">
    <subcellularLocation>
        <location evidence="1">Fimbrium</location>
    </subcellularLocation>
</comment>
<name>A0A921NG49_9PSED</name>
<comment type="caution">
    <text evidence="6">The sequence shown here is derived from an EMBL/GenBank/DDBJ whole genome shotgun (WGS) entry which is preliminary data.</text>
</comment>
<dbReference type="Gene3D" id="2.60.40.3310">
    <property type="match status" value="1"/>
</dbReference>
<dbReference type="GO" id="GO:0043709">
    <property type="term" value="P:cell adhesion involved in single-species biofilm formation"/>
    <property type="evidence" value="ECO:0007669"/>
    <property type="project" value="TreeGrafter"/>
</dbReference>
<dbReference type="Proteomes" id="UP000752172">
    <property type="component" value="Unassembled WGS sequence"/>
</dbReference>
<dbReference type="SUPFAM" id="SSF49401">
    <property type="entry name" value="Bacterial adhesins"/>
    <property type="match status" value="1"/>
</dbReference>
<organism evidence="6 7">
    <name type="scientific">Pseudomonas lactis</name>
    <dbReference type="NCBI Taxonomy" id="1615674"/>
    <lineage>
        <taxon>Bacteria</taxon>
        <taxon>Pseudomonadati</taxon>
        <taxon>Pseudomonadota</taxon>
        <taxon>Gammaproteobacteria</taxon>
        <taxon>Pseudomonadales</taxon>
        <taxon>Pseudomonadaceae</taxon>
        <taxon>Pseudomonas</taxon>
    </lineage>
</organism>
<keyword evidence="4" id="KW-0281">Fimbrium</keyword>
<evidence type="ECO:0000256" key="4">
    <source>
        <dbReference type="ARBA" id="ARBA00023263"/>
    </source>
</evidence>
<accession>A0A921NG49</accession>
<evidence type="ECO:0000256" key="1">
    <source>
        <dbReference type="ARBA" id="ARBA00004561"/>
    </source>
</evidence>
<dbReference type="InterPro" id="IPR050263">
    <property type="entry name" value="Bact_Fimbrial_Adh_Pro"/>
</dbReference>
<sequence length="295" mass="31253">MSVPLELAFNGPNNLQVGRDVPLGTVIYEETISAGEVLFLCKNITHSIGIQDGPASMHGNENTFPLLGSKSLSWRIRLSGSPEVEGIATRPYGPGLMSNTIYSLGPGVFTLYLVKAGEFTNDTVVPTGIIGTVRGGSGYGNTLGLLANIKIRNGSRPIVSSCSTPEFIAVNMGTYVSSDFDSGESKAVPFSIKLSECDDSVAIVKYSFLPATPVLDQSKGVVSLNRGSTARGVGLRITRENGGAVIFGNSYRVDGFTSGLTNFDIPFHATYSRLIGETLISGTADTELTFVMTYL</sequence>
<dbReference type="AlphaFoldDB" id="A0A921NG49"/>
<dbReference type="InterPro" id="IPR008966">
    <property type="entry name" value="Adhesion_dom_sf"/>
</dbReference>
<reference evidence="6" key="2">
    <citation type="submission" date="2021-09" db="EMBL/GenBank/DDBJ databases">
        <authorList>
            <person name="Gilroy R."/>
        </authorList>
    </citation>
    <scope>NUCLEOTIDE SEQUENCE</scope>
    <source>
        <strain evidence="6">ChiSjej2B20-17149</strain>
    </source>
</reference>
<dbReference type="RefSeq" id="WP_161952170.1">
    <property type="nucleotide sequence ID" value="NZ_DAMBTQ010000037.1"/>
</dbReference>
<dbReference type="Pfam" id="PF00419">
    <property type="entry name" value="Fimbrial"/>
    <property type="match status" value="1"/>
</dbReference>
<reference evidence="6" key="1">
    <citation type="journal article" date="2021" name="PeerJ">
        <title>Extensive microbial diversity within the chicken gut microbiome revealed by metagenomics and culture.</title>
        <authorList>
            <person name="Gilroy R."/>
            <person name="Ravi A."/>
            <person name="Getino M."/>
            <person name="Pursley I."/>
            <person name="Horton D.L."/>
            <person name="Alikhan N.F."/>
            <person name="Baker D."/>
            <person name="Gharbi K."/>
            <person name="Hall N."/>
            <person name="Watson M."/>
            <person name="Adriaenssens E.M."/>
            <person name="Foster-Nyarko E."/>
            <person name="Jarju S."/>
            <person name="Secka A."/>
            <person name="Antonio M."/>
            <person name="Oren A."/>
            <person name="Chaudhuri R.R."/>
            <person name="La Ragione R."/>
            <person name="Hildebrand F."/>
            <person name="Pallen M.J."/>
        </authorList>
    </citation>
    <scope>NUCLEOTIDE SEQUENCE</scope>
    <source>
        <strain evidence="6">ChiSjej2B20-17149</strain>
    </source>
</reference>
<dbReference type="InterPro" id="IPR036937">
    <property type="entry name" value="Adhesion_dom_fimbrial_sf"/>
</dbReference>
<dbReference type="PANTHER" id="PTHR33420">
    <property type="entry name" value="FIMBRIAL SUBUNIT ELFA-RELATED"/>
    <property type="match status" value="1"/>
</dbReference>
<evidence type="ECO:0000313" key="7">
    <source>
        <dbReference type="Proteomes" id="UP000752172"/>
    </source>
</evidence>
<dbReference type="EMBL" id="DYTS01000078">
    <property type="protein sequence ID" value="HJH17884.1"/>
    <property type="molecule type" value="Genomic_DNA"/>
</dbReference>
<keyword evidence="3" id="KW-0732">Signal</keyword>
<feature type="domain" description="Fimbrial-type adhesion" evidence="5">
    <location>
        <begin position="169"/>
        <end position="294"/>
    </location>
</feature>
<proteinExistence type="inferred from homology"/>
<gene>
    <name evidence="6" type="ORF">K8W20_04115</name>
</gene>
<comment type="similarity">
    <text evidence="2">Belongs to the fimbrial protein family.</text>
</comment>
<evidence type="ECO:0000259" key="5">
    <source>
        <dbReference type="Pfam" id="PF00419"/>
    </source>
</evidence>
<evidence type="ECO:0000313" key="6">
    <source>
        <dbReference type="EMBL" id="HJH17884.1"/>
    </source>
</evidence>
<dbReference type="InterPro" id="IPR000259">
    <property type="entry name" value="Adhesion_dom_fimbrial"/>
</dbReference>
<evidence type="ECO:0000256" key="2">
    <source>
        <dbReference type="ARBA" id="ARBA00006671"/>
    </source>
</evidence>
<dbReference type="GO" id="GO:0009289">
    <property type="term" value="C:pilus"/>
    <property type="evidence" value="ECO:0007669"/>
    <property type="project" value="UniProtKB-SubCell"/>
</dbReference>
<evidence type="ECO:0000256" key="3">
    <source>
        <dbReference type="ARBA" id="ARBA00022729"/>
    </source>
</evidence>
<dbReference type="PANTHER" id="PTHR33420:SF3">
    <property type="entry name" value="FIMBRIAL SUBUNIT ELFA"/>
    <property type="match status" value="1"/>
</dbReference>
<dbReference type="Gene3D" id="2.60.40.1090">
    <property type="entry name" value="Fimbrial-type adhesion domain"/>
    <property type="match status" value="1"/>
</dbReference>
<protein>
    <submittedName>
        <fullName evidence="6">Type 1 fimbrial protein</fullName>
    </submittedName>
</protein>